<dbReference type="EC" id="3.1.1.-" evidence="3"/>
<reference evidence="6 7" key="1">
    <citation type="submission" date="2014-06" db="EMBL/GenBank/DDBJ databases">
        <title>Evolutionary Origins and Diversification of the Mycorrhizal Mutualists.</title>
        <authorList>
            <consortium name="DOE Joint Genome Institute"/>
            <consortium name="Mycorrhizal Genomics Consortium"/>
            <person name="Kohler A."/>
            <person name="Kuo A."/>
            <person name="Nagy L.G."/>
            <person name="Floudas D."/>
            <person name="Copeland A."/>
            <person name="Barry K.W."/>
            <person name="Cichocki N."/>
            <person name="Veneault-Fourrey C."/>
            <person name="LaButti K."/>
            <person name="Lindquist E.A."/>
            <person name="Lipzen A."/>
            <person name="Lundell T."/>
            <person name="Morin E."/>
            <person name="Murat C."/>
            <person name="Riley R."/>
            <person name="Ohm R."/>
            <person name="Sun H."/>
            <person name="Tunlid A."/>
            <person name="Henrissat B."/>
            <person name="Grigoriev I.V."/>
            <person name="Hibbett D.S."/>
            <person name="Martin F."/>
        </authorList>
    </citation>
    <scope>NUCLEOTIDE SEQUENCE [LARGE SCALE GENOMIC DNA]</scope>
    <source>
        <strain evidence="6 7">SS14</strain>
    </source>
</reference>
<dbReference type="OrthoDB" id="408631at2759"/>
<feature type="chain" id="PRO_5012859202" description="Carboxylic ester hydrolase" evidence="4">
    <location>
        <begin position="16"/>
        <end position="698"/>
    </location>
</feature>
<evidence type="ECO:0000259" key="5">
    <source>
        <dbReference type="Pfam" id="PF00135"/>
    </source>
</evidence>
<gene>
    <name evidence="6" type="ORF">M422DRAFT_59686</name>
</gene>
<evidence type="ECO:0000313" key="6">
    <source>
        <dbReference type="EMBL" id="KIJ45928.1"/>
    </source>
</evidence>
<protein>
    <recommendedName>
        <fullName evidence="3">Carboxylic ester hydrolase</fullName>
        <ecNumber evidence="3">3.1.1.-</ecNumber>
    </recommendedName>
</protein>
<feature type="signal peptide" evidence="4">
    <location>
        <begin position="1"/>
        <end position="15"/>
    </location>
</feature>
<dbReference type="PANTHER" id="PTHR43142:SF3">
    <property type="entry name" value="PUTATIVE (AFU_ORTHOLOGUE AFUA_3G09070)-RELATED"/>
    <property type="match status" value="1"/>
</dbReference>
<proteinExistence type="inferred from homology"/>
<feature type="domain" description="Carboxylesterase type B" evidence="5">
    <location>
        <begin position="186"/>
        <end position="674"/>
    </location>
</feature>
<dbReference type="PROSITE" id="PS00941">
    <property type="entry name" value="CARBOXYLESTERASE_B_2"/>
    <property type="match status" value="1"/>
</dbReference>
<keyword evidence="7" id="KW-1185">Reference proteome</keyword>
<organism evidence="6 7">
    <name type="scientific">Sphaerobolus stellatus (strain SS14)</name>
    <dbReference type="NCBI Taxonomy" id="990650"/>
    <lineage>
        <taxon>Eukaryota</taxon>
        <taxon>Fungi</taxon>
        <taxon>Dikarya</taxon>
        <taxon>Basidiomycota</taxon>
        <taxon>Agaricomycotina</taxon>
        <taxon>Agaricomycetes</taxon>
        <taxon>Phallomycetidae</taxon>
        <taxon>Geastrales</taxon>
        <taxon>Sphaerobolaceae</taxon>
        <taxon>Sphaerobolus</taxon>
    </lineage>
</organism>
<dbReference type="Gene3D" id="3.40.50.1820">
    <property type="entry name" value="alpha/beta hydrolase"/>
    <property type="match status" value="1"/>
</dbReference>
<evidence type="ECO:0000313" key="7">
    <source>
        <dbReference type="Proteomes" id="UP000054279"/>
    </source>
</evidence>
<dbReference type="InterPro" id="IPR019819">
    <property type="entry name" value="Carboxylesterase_B_CS"/>
</dbReference>
<dbReference type="Pfam" id="PF00135">
    <property type="entry name" value="COesterase"/>
    <property type="match status" value="1"/>
</dbReference>
<evidence type="ECO:0000256" key="2">
    <source>
        <dbReference type="ARBA" id="ARBA00022801"/>
    </source>
</evidence>
<dbReference type="SUPFAM" id="SSF53474">
    <property type="entry name" value="alpha/beta-Hydrolases"/>
    <property type="match status" value="1"/>
</dbReference>
<evidence type="ECO:0000256" key="1">
    <source>
        <dbReference type="ARBA" id="ARBA00005964"/>
    </source>
</evidence>
<dbReference type="InterPro" id="IPR019826">
    <property type="entry name" value="Carboxylesterase_B_AS"/>
</dbReference>
<dbReference type="GO" id="GO:0016787">
    <property type="term" value="F:hydrolase activity"/>
    <property type="evidence" value="ECO:0007669"/>
    <property type="project" value="UniProtKB-KW"/>
</dbReference>
<keyword evidence="4" id="KW-0732">Signal</keyword>
<dbReference type="PANTHER" id="PTHR43142">
    <property type="entry name" value="CARBOXYLIC ESTER HYDROLASE"/>
    <property type="match status" value="1"/>
</dbReference>
<dbReference type="AlphaFoldDB" id="A0A0C9USW7"/>
<evidence type="ECO:0000256" key="4">
    <source>
        <dbReference type="SAM" id="SignalP"/>
    </source>
</evidence>
<dbReference type="InterPro" id="IPR029058">
    <property type="entry name" value="AB_hydrolase_fold"/>
</dbReference>
<dbReference type="InterPro" id="IPR002018">
    <property type="entry name" value="CarbesteraseB"/>
</dbReference>
<dbReference type="PROSITE" id="PS00122">
    <property type="entry name" value="CARBOXYLESTERASE_B_1"/>
    <property type="match status" value="1"/>
</dbReference>
<dbReference type="ESTHER" id="9homo-a0a0c9usw7">
    <property type="family name" value="Fungal_carboxylesterase_lipase"/>
</dbReference>
<keyword evidence="2 3" id="KW-0378">Hydrolase</keyword>
<sequence>MMLSIGLILLGQVFGISCLASKGPASPASLSSNLRILRQNDLNCELNCQRNNHASTIVLDAMSFSDAVAACGQLNEGLLDMNAAPKMSQDLSSLLSYLQFRGEFLPGQAFWINSGNSRQPRTVQLVAGKLVQLPGISNSFIKLPALCSQSAPFRPASTSDKNPAWQVKVSSGSRTFTGFRDQLSFRFLGIPFANPPARWEYSALFNNPKVTDIDATNFGSQCWQGGSGSFSEDCLFLNVFTPLLPNGKPNTSQLKPVLFWIHGGAFTSGTGADSTFDGGSLVSRGDVVVVTINYRLTTLGFLALTDGVIKGNYGLADQIVALDWVQQNIAAFGGDPKRVTIFGQSAGAASVRALLASPKATGKFAAAIPMSNLAGADYATTYSLYDTVSQEMQAAANNIIAEVKCTNATDIPACLKAVPPQNFVSLPDVARFLVVDGEILTSNELQVTGKGTTAHVPTMWGHMRHDGAAFIGFPSAGQSVVSALQSIIGSTSQSAVDSGMFPTPSGSNSTLNVFNVTARITTDIEFRCLDQATALSAIKHNVFPSVYFYSFYRSYQTPGFDPNAPVCDAPKTPSHPFGDTSLPYFQCHSGELYFVFGNLGQFNLPFRDDIDIYMSQIMVDTWSAYAWNHNPNPSQALLAARDYAVSLANVKQTGTWSPVSVTNPSLRKLDFPNSEQIPFEEVNECEFLGFPLDFYESQ</sequence>
<comment type="similarity">
    <text evidence="1 3">Belongs to the type-B carboxylesterase/lipase family.</text>
</comment>
<dbReference type="Proteomes" id="UP000054279">
    <property type="component" value="Unassembled WGS sequence"/>
</dbReference>
<dbReference type="HOGENOM" id="CLU_006586_8_1_1"/>
<evidence type="ECO:0000256" key="3">
    <source>
        <dbReference type="RuleBase" id="RU361235"/>
    </source>
</evidence>
<name>A0A0C9USW7_SPHS4</name>
<dbReference type="EMBL" id="KN837110">
    <property type="protein sequence ID" value="KIJ45928.1"/>
    <property type="molecule type" value="Genomic_DNA"/>
</dbReference>
<accession>A0A0C9USW7</accession>